<gene>
    <name evidence="2" type="ORF">KFE25_009164</name>
</gene>
<evidence type="ECO:0000313" key="2">
    <source>
        <dbReference type="EMBL" id="KAG8470743.1"/>
    </source>
</evidence>
<evidence type="ECO:0000256" key="1">
    <source>
        <dbReference type="SAM" id="MobiDB-lite"/>
    </source>
</evidence>
<sequence>MMSFSNSPHGNLSALYGHSGSFVPSKTDADADDSYTRFTPTARDEAVAHLARVRRERRATAPSERRARTKMEEAMERGADSNAKIQLSVSAIVAGEHVAPFTLQEHEIHALRHAESEPAVHARSRALSPQTPASSTPRTPTTPKAAGRADYLHDAPAGVSGASPHFTHAEDDTEHLPTWLQALPALGSAAKPDAAKGVRRRATWEGIAVAKSAEAEAVRAHLADLQLREACAAARKVAPKPKKPSVVAKFIKSVKSKLPSRSRAKRSLNAQSDFK</sequence>
<evidence type="ECO:0000313" key="3">
    <source>
        <dbReference type="Proteomes" id="UP000751190"/>
    </source>
</evidence>
<reference evidence="2" key="1">
    <citation type="submission" date="2021-05" db="EMBL/GenBank/DDBJ databases">
        <title>The genome of the haptophyte Pavlova lutheri (Diacronema luteri, Pavlovales) - a model for lipid biosynthesis in eukaryotic algae.</title>
        <authorList>
            <person name="Hulatt C.J."/>
            <person name="Posewitz M.C."/>
        </authorList>
    </citation>
    <scope>NUCLEOTIDE SEQUENCE</scope>
    <source>
        <strain evidence="2">NIVA-4/92</strain>
    </source>
</reference>
<name>A0A8J5XS76_DIALT</name>
<dbReference type="Proteomes" id="UP000751190">
    <property type="component" value="Unassembled WGS sequence"/>
</dbReference>
<feature type="region of interest" description="Disordered" evidence="1">
    <location>
        <begin position="256"/>
        <end position="275"/>
    </location>
</feature>
<dbReference type="EMBL" id="JAGTXO010000001">
    <property type="protein sequence ID" value="KAG8470743.1"/>
    <property type="molecule type" value="Genomic_DNA"/>
</dbReference>
<feature type="compositionally biased region" description="Basic residues" evidence="1">
    <location>
        <begin position="256"/>
        <end position="266"/>
    </location>
</feature>
<feature type="region of interest" description="Disordered" evidence="1">
    <location>
        <begin position="154"/>
        <end position="173"/>
    </location>
</feature>
<organism evidence="2 3">
    <name type="scientific">Diacronema lutheri</name>
    <name type="common">Unicellular marine alga</name>
    <name type="synonym">Monochrysis lutheri</name>
    <dbReference type="NCBI Taxonomy" id="2081491"/>
    <lineage>
        <taxon>Eukaryota</taxon>
        <taxon>Haptista</taxon>
        <taxon>Haptophyta</taxon>
        <taxon>Pavlovophyceae</taxon>
        <taxon>Pavlovales</taxon>
        <taxon>Pavlovaceae</taxon>
        <taxon>Diacronema</taxon>
    </lineage>
</organism>
<feature type="compositionally biased region" description="Low complexity" evidence="1">
    <location>
        <begin position="128"/>
        <end position="146"/>
    </location>
</feature>
<protein>
    <submittedName>
        <fullName evidence="2">Uncharacterized protein</fullName>
    </submittedName>
</protein>
<keyword evidence="3" id="KW-1185">Reference proteome</keyword>
<feature type="compositionally biased region" description="Basic and acidic residues" evidence="1">
    <location>
        <begin position="63"/>
        <end position="79"/>
    </location>
</feature>
<feature type="region of interest" description="Disordered" evidence="1">
    <location>
        <begin position="115"/>
        <end position="148"/>
    </location>
</feature>
<dbReference type="AlphaFoldDB" id="A0A8J5XS76"/>
<feature type="region of interest" description="Disordered" evidence="1">
    <location>
        <begin position="15"/>
        <end position="37"/>
    </location>
</feature>
<proteinExistence type="predicted"/>
<comment type="caution">
    <text evidence="2">The sequence shown here is derived from an EMBL/GenBank/DDBJ whole genome shotgun (WGS) entry which is preliminary data.</text>
</comment>
<accession>A0A8J5XS76</accession>
<feature type="region of interest" description="Disordered" evidence="1">
    <location>
        <begin position="54"/>
        <end position="79"/>
    </location>
</feature>